<gene>
    <name evidence="2" type="ORF">So717_22220</name>
</gene>
<dbReference type="InterPro" id="IPR051916">
    <property type="entry name" value="GPI-anchor_lipid_remodeler"/>
</dbReference>
<dbReference type="PANTHER" id="PTHR14859:SF15">
    <property type="entry name" value="ENDONUCLEASE_EXONUCLEASE_PHOSPHATASE DOMAIN-CONTAINING PROTEIN"/>
    <property type="match status" value="1"/>
</dbReference>
<name>A0A640VR20_9RHOB</name>
<dbReference type="GO" id="GO:0004519">
    <property type="term" value="F:endonuclease activity"/>
    <property type="evidence" value="ECO:0007669"/>
    <property type="project" value="UniProtKB-KW"/>
</dbReference>
<evidence type="ECO:0000313" key="3">
    <source>
        <dbReference type="Proteomes" id="UP000436522"/>
    </source>
</evidence>
<keyword evidence="2" id="KW-0255">Endonuclease</keyword>
<dbReference type="GO" id="GO:0006506">
    <property type="term" value="P:GPI anchor biosynthetic process"/>
    <property type="evidence" value="ECO:0007669"/>
    <property type="project" value="TreeGrafter"/>
</dbReference>
<evidence type="ECO:0000259" key="1">
    <source>
        <dbReference type="Pfam" id="PF03372"/>
    </source>
</evidence>
<dbReference type="PANTHER" id="PTHR14859">
    <property type="entry name" value="CALCOFLUOR WHITE HYPERSENSITIVE PROTEIN PRECURSOR"/>
    <property type="match status" value="1"/>
</dbReference>
<keyword evidence="2" id="KW-0540">Nuclease</keyword>
<dbReference type="Gene3D" id="3.60.10.10">
    <property type="entry name" value="Endonuclease/exonuclease/phosphatase"/>
    <property type="match status" value="1"/>
</dbReference>
<dbReference type="AlphaFoldDB" id="A0A640VR20"/>
<feature type="domain" description="Endonuclease/exonuclease/phosphatase" evidence="1">
    <location>
        <begin position="51"/>
        <end position="260"/>
    </location>
</feature>
<sequence length="274" mass="30086">MVALRDHRVQPLPKRARDTRLNVGALRSGTSYGYGRQNETDRDGACVIRIASYNIRKAVGLDWRRDPDRIADVLAEIDADMVVLQEADKRTGPREGVLPLERLEREQGYVLADVSARPLSHGWHGNAILMRAGFSVQETSRIDIPSLEPRGAVAVRIGAPDLEVVGVHLGLTRAIRRKQMTALQTYLNGCDHPVIIAGDFNEWNGDKMAFDDAAQVISPGPSFHAARPVTALDRFVLAGALRPVTAHVHRSDLARRASDHLPIVMEVDLPGGLP</sequence>
<dbReference type="InterPro" id="IPR005135">
    <property type="entry name" value="Endo/exonuclease/phosphatase"/>
</dbReference>
<comment type="caution">
    <text evidence="2">The sequence shown here is derived from an EMBL/GenBank/DDBJ whole genome shotgun (WGS) entry which is preliminary data.</text>
</comment>
<dbReference type="GO" id="GO:0016020">
    <property type="term" value="C:membrane"/>
    <property type="evidence" value="ECO:0007669"/>
    <property type="project" value="GOC"/>
</dbReference>
<dbReference type="Proteomes" id="UP000436522">
    <property type="component" value="Unassembled WGS sequence"/>
</dbReference>
<proteinExistence type="predicted"/>
<evidence type="ECO:0000313" key="2">
    <source>
        <dbReference type="EMBL" id="GFE50469.1"/>
    </source>
</evidence>
<keyword evidence="3" id="KW-1185">Reference proteome</keyword>
<reference evidence="2 3" key="1">
    <citation type="submission" date="2019-12" db="EMBL/GenBank/DDBJ databases">
        <title>Roseobacter cerasinus sp. nov., isolated from seawater around aquaculture.</title>
        <authorList>
            <person name="Muramatsu S."/>
            <person name="Takabe Y."/>
            <person name="Mori K."/>
            <person name="Takaichi S."/>
            <person name="Hanada S."/>
        </authorList>
    </citation>
    <scope>NUCLEOTIDE SEQUENCE [LARGE SCALE GENOMIC DNA]</scope>
    <source>
        <strain evidence="2 3">AI77</strain>
    </source>
</reference>
<dbReference type="InterPro" id="IPR036691">
    <property type="entry name" value="Endo/exonu/phosph_ase_sf"/>
</dbReference>
<protein>
    <submittedName>
        <fullName evidence="2">Endonuclease</fullName>
    </submittedName>
</protein>
<dbReference type="Pfam" id="PF03372">
    <property type="entry name" value="Exo_endo_phos"/>
    <property type="match status" value="1"/>
</dbReference>
<accession>A0A640VR20</accession>
<dbReference type="EMBL" id="BLIV01000004">
    <property type="protein sequence ID" value="GFE50469.1"/>
    <property type="molecule type" value="Genomic_DNA"/>
</dbReference>
<keyword evidence="2" id="KW-0378">Hydrolase</keyword>
<dbReference type="SUPFAM" id="SSF56219">
    <property type="entry name" value="DNase I-like"/>
    <property type="match status" value="1"/>
</dbReference>
<organism evidence="2 3">
    <name type="scientific">Roseobacter cerasinus</name>
    <dbReference type="NCBI Taxonomy" id="2602289"/>
    <lineage>
        <taxon>Bacteria</taxon>
        <taxon>Pseudomonadati</taxon>
        <taxon>Pseudomonadota</taxon>
        <taxon>Alphaproteobacteria</taxon>
        <taxon>Rhodobacterales</taxon>
        <taxon>Roseobacteraceae</taxon>
        <taxon>Roseobacter</taxon>
    </lineage>
</organism>